<dbReference type="SUPFAM" id="SSF46946">
    <property type="entry name" value="S13-like H2TH domain"/>
    <property type="match status" value="1"/>
</dbReference>
<sequence length="285" mass="32155">MPELPEVETIRLQLDQKIKGLKITEVEVLNKKSFIGDFGEVRGVRVVGVRRRAKITIIELEGGVYLAIHLKLTGQLIYREKNQRLKTKDQKRGPYEVGELPNKFTRVIISFDNGGKLYFNDLRIFGWIKVIKDVREIGEDKLGPEANDEVSFSREYFKNILNKTKKPIKLVILDQEKLAGVGNIYANESLFDAGILPTRPSSSLSGEEIRKLRNSIIKILNDAIIHKGSSDNDEAYRQITGEKGTHQNYLLVYGKSGQRCPACGGSIKRIALGGRGTFYCENCQK</sequence>
<evidence type="ECO:0000259" key="17">
    <source>
        <dbReference type="PROSITE" id="PS51066"/>
    </source>
</evidence>
<dbReference type="NCBIfam" id="TIGR00577">
    <property type="entry name" value="fpg"/>
    <property type="match status" value="1"/>
</dbReference>
<dbReference type="GO" id="GO:0003684">
    <property type="term" value="F:damaged DNA binding"/>
    <property type="evidence" value="ECO:0007669"/>
    <property type="project" value="InterPro"/>
</dbReference>
<feature type="domain" description="Formamidopyrimidine-DNA glycosylase catalytic" evidence="18">
    <location>
        <begin position="2"/>
        <end position="126"/>
    </location>
</feature>
<evidence type="ECO:0000256" key="11">
    <source>
        <dbReference type="ARBA" id="ARBA00023204"/>
    </source>
</evidence>
<evidence type="ECO:0000256" key="14">
    <source>
        <dbReference type="ARBA" id="ARBA00023295"/>
    </source>
</evidence>
<dbReference type="SUPFAM" id="SSF57716">
    <property type="entry name" value="Glucocorticoid receptor-like (DNA-binding domain)"/>
    <property type="match status" value="1"/>
</dbReference>
<dbReference type="PANTHER" id="PTHR22993:SF9">
    <property type="entry name" value="FORMAMIDOPYRIMIDINE-DNA GLYCOSYLASE"/>
    <property type="match status" value="1"/>
</dbReference>
<dbReference type="InterPro" id="IPR020629">
    <property type="entry name" value="FPG_Glyclase"/>
</dbReference>
<comment type="similarity">
    <text evidence="3">Belongs to the FPG family.</text>
</comment>
<keyword evidence="13" id="KW-0511">Multifunctional enzyme</keyword>
<dbReference type="Proteomes" id="UP000231371">
    <property type="component" value="Unassembled WGS sequence"/>
</dbReference>
<evidence type="ECO:0000256" key="9">
    <source>
        <dbReference type="ARBA" id="ARBA00022833"/>
    </source>
</evidence>
<evidence type="ECO:0008006" key="21">
    <source>
        <dbReference type="Google" id="ProtNLM"/>
    </source>
</evidence>
<keyword evidence="12" id="KW-0456">Lyase</keyword>
<dbReference type="AlphaFoldDB" id="A0A2H0KFT7"/>
<evidence type="ECO:0000256" key="6">
    <source>
        <dbReference type="ARBA" id="ARBA00022763"/>
    </source>
</evidence>
<evidence type="ECO:0000256" key="5">
    <source>
        <dbReference type="ARBA" id="ARBA00022723"/>
    </source>
</evidence>
<dbReference type="InterPro" id="IPR012319">
    <property type="entry name" value="FPG_cat"/>
</dbReference>
<keyword evidence="11" id="KW-0234">DNA repair</keyword>
<comment type="catalytic activity">
    <reaction evidence="15">
        <text>2'-deoxyribonucleotide-(2'-deoxyribose 5'-phosphate)-2'-deoxyribonucleotide-DNA = a 3'-end 2'-deoxyribonucleotide-(2,3-dehydro-2,3-deoxyribose 5'-phosphate)-DNA + a 5'-end 5'-phospho-2'-deoxyribonucleoside-DNA + H(+)</text>
        <dbReference type="Rhea" id="RHEA:66592"/>
        <dbReference type="Rhea" id="RHEA-COMP:13180"/>
        <dbReference type="Rhea" id="RHEA-COMP:16897"/>
        <dbReference type="Rhea" id="RHEA-COMP:17067"/>
        <dbReference type="ChEBI" id="CHEBI:15378"/>
        <dbReference type="ChEBI" id="CHEBI:136412"/>
        <dbReference type="ChEBI" id="CHEBI:157695"/>
        <dbReference type="ChEBI" id="CHEBI:167181"/>
        <dbReference type="EC" id="4.2.99.18"/>
    </reaction>
</comment>
<keyword evidence="7 16" id="KW-0863">Zinc-finger</keyword>
<dbReference type="CDD" id="cd08966">
    <property type="entry name" value="EcFpg-like_N"/>
    <property type="match status" value="1"/>
</dbReference>
<name>A0A2H0KFT7_9BACT</name>
<dbReference type="InterPro" id="IPR010663">
    <property type="entry name" value="Znf_FPG/IleRS"/>
</dbReference>
<evidence type="ECO:0000313" key="20">
    <source>
        <dbReference type="Proteomes" id="UP000231371"/>
    </source>
</evidence>
<dbReference type="Pfam" id="PF06827">
    <property type="entry name" value="zf-FPG_IleRS"/>
    <property type="match status" value="1"/>
</dbReference>
<dbReference type="InterPro" id="IPR015887">
    <property type="entry name" value="DNA_glyclase_Znf_dom_DNA_BS"/>
</dbReference>
<dbReference type="InterPro" id="IPR015886">
    <property type="entry name" value="H2TH_FPG"/>
</dbReference>
<evidence type="ECO:0000256" key="4">
    <source>
        <dbReference type="ARBA" id="ARBA00011245"/>
    </source>
</evidence>
<organism evidence="19 20">
    <name type="scientific">Candidatus Shapirobacteria bacterium CG11_big_fil_rev_8_21_14_0_20_40_12</name>
    <dbReference type="NCBI Taxonomy" id="1974889"/>
    <lineage>
        <taxon>Bacteria</taxon>
        <taxon>Candidatus Shapironibacteriota</taxon>
    </lineage>
</organism>
<dbReference type="InterPro" id="IPR035937">
    <property type="entry name" value="FPG_N"/>
</dbReference>
<evidence type="ECO:0000256" key="1">
    <source>
        <dbReference type="ARBA" id="ARBA00001668"/>
    </source>
</evidence>
<reference evidence="19 20" key="1">
    <citation type="submission" date="2017-09" db="EMBL/GenBank/DDBJ databases">
        <title>Depth-based differentiation of microbial function through sediment-hosted aquifers and enrichment of novel symbionts in the deep terrestrial subsurface.</title>
        <authorList>
            <person name="Probst A.J."/>
            <person name="Ladd B."/>
            <person name="Jarett J.K."/>
            <person name="Geller-Mcgrath D.E."/>
            <person name="Sieber C.M."/>
            <person name="Emerson J.B."/>
            <person name="Anantharaman K."/>
            <person name="Thomas B.C."/>
            <person name="Malmstrom R."/>
            <person name="Stieglmeier M."/>
            <person name="Klingl A."/>
            <person name="Woyke T."/>
            <person name="Ryan C.M."/>
            <person name="Banfield J.F."/>
        </authorList>
    </citation>
    <scope>NUCLEOTIDE SEQUENCE [LARGE SCALE GENOMIC DNA]</scope>
    <source>
        <strain evidence="19">CG11_big_fil_rev_8_21_14_0_20_40_12</strain>
    </source>
</reference>
<dbReference type="Gene3D" id="1.10.8.50">
    <property type="match status" value="1"/>
</dbReference>
<evidence type="ECO:0000256" key="12">
    <source>
        <dbReference type="ARBA" id="ARBA00023239"/>
    </source>
</evidence>
<evidence type="ECO:0000256" key="2">
    <source>
        <dbReference type="ARBA" id="ARBA00001947"/>
    </source>
</evidence>
<dbReference type="PANTHER" id="PTHR22993">
    <property type="entry name" value="FORMAMIDOPYRIMIDINE-DNA GLYCOSYLASE"/>
    <property type="match status" value="1"/>
</dbReference>
<dbReference type="GO" id="GO:0034039">
    <property type="term" value="F:8-oxo-7,8-dihydroguanine DNA N-glycosylase activity"/>
    <property type="evidence" value="ECO:0007669"/>
    <property type="project" value="TreeGrafter"/>
</dbReference>
<comment type="catalytic activity">
    <reaction evidence="1">
        <text>Hydrolysis of DNA containing ring-opened 7-methylguanine residues, releasing 2,6-diamino-4-hydroxy-5-(N-methyl)formamidopyrimidine.</text>
        <dbReference type="EC" id="3.2.2.23"/>
    </reaction>
</comment>
<keyword evidence="9" id="KW-0862">Zinc</keyword>
<evidence type="ECO:0000256" key="3">
    <source>
        <dbReference type="ARBA" id="ARBA00009409"/>
    </source>
</evidence>
<dbReference type="NCBIfam" id="NF002211">
    <property type="entry name" value="PRK01103.1"/>
    <property type="match status" value="1"/>
</dbReference>
<dbReference type="SMART" id="SM00898">
    <property type="entry name" value="Fapy_DNA_glyco"/>
    <property type="match status" value="1"/>
</dbReference>
<dbReference type="Gene3D" id="3.20.190.10">
    <property type="entry name" value="MutM-like, N-terminal"/>
    <property type="match status" value="1"/>
</dbReference>
<dbReference type="PROSITE" id="PS51066">
    <property type="entry name" value="ZF_FPG_2"/>
    <property type="match status" value="1"/>
</dbReference>
<evidence type="ECO:0000313" key="19">
    <source>
        <dbReference type="EMBL" id="PIQ70109.1"/>
    </source>
</evidence>
<evidence type="ECO:0000256" key="13">
    <source>
        <dbReference type="ARBA" id="ARBA00023268"/>
    </source>
</evidence>
<proteinExistence type="inferred from homology"/>
<dbReference type="Pfam" id="PF06831">
    <property type="entry name" value="H2TH"/>
    <property type="match status" value="1"/>
</dbReference>
<evidence type="ECO:0000256" key="10">
    <source>
        <dbReference type="ARBA" id="ARBA00023125"/>
    </source>
</evidence>
<feature type="domain" description="FPG-type" evidence="17">
    <location>
        <begin position="251"/>
        <end position="285"/>
    </location>
</feature>
<keyword evidence="10" id="KW-0238">DNA-binding</keyword>
<dbReference type="SMART" id="SM01232">
    <property type="entry name" value="H2TH"/>
    <property type="match status" value="1"/>
</dbReference>
<dbReference type="InterPro" id="IPR000214">
    <property type="entry name" value="Znf_DNA_glyclase/AP_lyase"/>
</dbReference>
<dbReference type="Pfam" id="PF01149">
    <property type="entry name" value="Fapy_DNA_glyco"/>
    <property type="match status" value="1"/>
</dbReference>
<keyword evidence="8" id="KW-0378">Hydrolase</keyword>
<evidence type="ECO:0000256" key="8">
    <source>
        <dbReference type="ARBA" id="ARBA00022801"/>
    </source>
</evidence>
<dbReference type="InterPro" id="IPR010979">
    <property type="entry name" value="Ribosomal_uS13-like_H2TH"/>
</dbReference>
<dbReference type="FunFam" id="1.10.8.50:FF:000003">
    <property type="entry name" value="Formamidopyrimidine-DNA glycosylase"/>
    <property type="match status" value="1"/>
</dbReference>
<dbReference type="GO" id="GO:0006284">
    <property type="term" value="P:base-excision repair"/>
    <property type="evidence" value="ECO:0007669"/>
    <property type="project" value="InterPro"/>
</dbReference>
<keyword evidence="14" id="KW-0326">Glycosidase</keyword>
<keyword evidence="5" id="KW-0479">Metal-binding</keyword>
<dbReference type="EMBL" id="PCVI01000035">
    <property type="protein sequence ID" value="PIQ70109.1"/>
    <property type="molecule type" value="Genomic_DNA"/>
</dbReference>
<evidence type="ECO:0000256" key="16">
    <source>
        <dbReference type="PROSITE-ProRule" id="PRU00391"/>
    </source>
</evidence>
<gene>
    <name evidence="19" type="ORF">COV89_02230</name>
</gene>
<accession>A0A2H0KFT7</accession>
<evidence type="ECO:0000259" key="18">
    <source>
        <dbReference type="PROSITE" id="PS51068"/>
    </source>
</evidence>
<dbReference type="PROSITE" id="PS01242">
    <property type="entry name" value="ZF_FPG_1"/>
    <property type="match status" value="1"/>
</dbReference>
<dbReference type="GO" id="GO:0008270">
    <property type="term" value="F:zinc ion binding"/>
    <property type="evidence" value="ECO:0007669"/>
    <property type="project" value="UniProtKB-KW"/>
</dbReference>
<dbReference type="SUPFAM" id="SSF81624">
    <property type="entry name" value="N-terminal domain of MutM-like DNA repair proteins"/>
    <property type="match status" value="1"/>
</dbReference>
<protein>
    <recommendedName>
        <fullName evidence="21">DNA-formamidopyrimidine glycosylase</fullName>
    </recommendedName>
</protein>
<evidence type="ECO:0000256" key="7">
    <source>
        <dbReference type="ARBA" id="ARBA00022771"/>
    </source>
</evidence>
<dbReference type="PROSITE" id="PS51068">
    <property type="entry name" value="FPG_CAT"/>
    <property type="match status" value="1"/>
</dbReference>
<keyword evidence="6" id="KW-0227">DNA damage</keyword>
<evidence type="ECO:0000256" key="15">
    <source>
        <dbReference type="ARBA" id="ARBA00044632"/>
    </source>
</evidence>
<comment type="cofactor">
    <cofactor evidence="2">
        <name>Zn(2+)</name>
        <dbReference type="ChEBI" id="CHEBI:29105"/>
    </cofactor>
</comment>
<comment type="caution">
    <text evidence="19">The sequence shown here is derived from an EMBL/GenBank/DDBJ whole genome shotgun (WGS) entry which is preliminary data.</text>
</comment>
<dbReference type="GO" id="GO:0140078">
    <property type="term" value="F:class I DNA-(apurinic or apyrimidinic site) endonuclease activity"/>
    <property type="evidence" value="ECO:0007669"/>
    <property type="project" value="UniProtKB-EC"/>
</dbReference>
<comment type="subunit">
    <text evidence="4">Monomer.</text>
</comment>